<dbReference type="EMBL" id="LZEU01000001">
    <property type="protein sequence ID" value="MBC9248788.1"/>
    <property type="molecule type" value="Genomic_DNA"/>
</dbReference>
<dbReference type="Gene3D" id="3.40.190.10">
    <property type="entry name" value="Periplasmic binding protein-like II"/>
    <property type="match status" value="2"/>
</dbReference>
<dbReference type="CDD" id="cd13563">
    <property type="entry name" value="PBP2_SsuA_like_6"/>
    <property type="match status" value="1"/>
</dbReference>
<evidence type="ECO:0000256" key="3">
    <source>
        <dbReference type="ARBA" id="ARBA00022729"/>
    </source>
</evidence>
<sequence>MNKTLRHRIARSFACTALAAGMAATAQAGTLSIGHTTWVGYGTLYLARDLGYFKEQGLDVEFSVIEESAMYMAAQASGKISGSASTIDEILKYRSKDFCFKAVAALDESHGGDGVLVGKDVTSLDQLKGKAVAVNEGSVSQFWLSYLLKQKGMSMSDLEIQNMTADDAATAFIAGRVPAAVTWEPHLSLVKAKGQGKVLIDSTETPGVIVDVVALSCDVVDKQPDDVKALVKGLYKAVEYTKAHPQEAYAIMAKGVGGYLSDPKDLAEAAKGVKFYDQAMSEKLLGTAGKSGDIAEIIKLANETWTQLQGKTYDVKYEDLVDTAFVTPQ</sequence>
<reference evidence="6 7" key="1">
    <citation type="submission" date="2016-06" db="EMBL/GenBank/DDBJ databases">
        <authorList>
            <person name="Ramos C."/>
            <person name="Pintado A."/>
            <person name="Crespo-Gomez J.I."/>
        </authorList>
    </citation>
    <scope>NUCLEOTIDE SEQUENCE [LARGE SCALE GENOMIC DNA]</scope>
    <source>
        <strain evidence="6 7">AVO110</strain>
    </source>
</reference>
<comment type="caution">
    <text evidence="6">The sequence shown here is derived from an EMBL/GenBank/DDBJ whole genome shotgun (WGS) entry which is preliminary data.</text>
</comment>
<comment type="subcellular location">
    <subcellularLocation>
        <location evidence="1">Periplasm</location>
    </subcellularLocation>
</comment>
<evidence type="ECO:0000259" key="5">
    <source>
        <dbReference type="Pfam" id="PF09084"/>
    </source>
</evidence>
<dbReference type="Proteomes" id="UP000744555">
    <property type="component" value="Unassembled WGS sequence"/>
</dbReference>
<dbReference type="RefSeq" id="WP_187803956.1">
    <property type="nucleotide sequence ID" value="NZ_LZEU01000001.1"/>
</dbReference>
<name>A0ABR7RX98_AQUAC</name>
<accession>A0ABR7RX98</accession>
<proteinExistence type="inferred from homology"/>
<feature type="chain" id="PRO_5046068819" evidence="4">
    <location>
        <begin position="29"/>
        <end position="329"/>
    </location>
</feature>
<dbReference type="Pfam" id="PF09084">
    <property type="entry name" value="NMT1"/>
    <property type="match status" value="1"/>
</dbReference>
<evidence type="ECO:0000256" key="1">
    <source>
        <dbReference type="ARBA" id="ARBA00004418"/>
    </source>
</evidence>
<dbReference type="PANTHER" id="PTHR30024:SF47">
    <property type="entry name" value="TAURINE-BINDING PERIPLASMIC PROTEIN"/>
    <property type="match status" value="1"/>
</dbReference>
<comment type="similarity">
    <text evidence="2">Belongs to the bacterial solute-binding protein SsuA/TauA family.</text>
</comment>
<evidence type="ECO:0000256" key="4">
    <source>
        <dbReference type="SAM" id="SignalP"/>
    </source>
</evidence>
<evidence type="ECO:0000313" key="6">
    <source>
        <dbReference type="EMBL" id="MBC9248788.1"/>
    </source>
</evidence>
<keyword evidence="7" id="KW-1185">Reference proteome</keyword>
<organism evidence="6 7">
    <name type="scientific">Aquipseudomonas alcaligenes</name>
    <name type="common">Pseudomonas alcaligenes</name>
    <dbReference type="NCBI Taxonomy" id="43263"/>
    <lineage>
        <taxon>Bacteria</taxon>
        <taxon>Pseudomonadati</taxon>
        <taxon>Pseudomonadota</taxon>
        <taxon>Gammaproteobacteria</taxon>
        <taxon>Pseudomonadales</taxon>
        <taxon>Pseudomonadaceae</taxon>
        <taxon>Aquipseudomonas</taxon>
    </lineage>
</organism>
<feature type="signal peptide" evidence="4">
    <location>
        <begin position="1"/>
        <end position="28"/>
    </location>
</feature>
<dbReference type="InterPro" id="IPR015168">
    <property type="entry name" value="SsuA/THI5"/>
</dbReference>
<evidence type="ECO:0000256" key="2">
    <source>
        <dbReference type="ARBA" id="ARBA00010742"/>
    </source>
</evidence>
<evidence type="ECO:0000313" key="7">
    <source>
        <dbReference type="Proteomes" id="UP000744555"/>
    </source>
</evidence>
<feature type="domain" description="SsuA/THI5-like" evidence="5">
    <location>
        <begin position="43"/>
        <end position="248"/>
    </location>
</feature>
<dbReference type="SUPFAM" id="SSF53850">
    <property type="entry name" value="Periplasmic binding protein-like II"/>
    <property type="match status" value="1"/>
</dbReference>
<gene>
    <name evidence="6" type="ORF">A9179_00720</name>
</gene>
<protein>
    <submittedName>
        <fullName evidence="6">Taurine ABC transporter substrate-binding protein</fullName>
    </submittedName>
</protein>
<keyword evidence="3 4" id="KW-0732">Signal</keyword>
<dbReference type="PANTHER" id="PTHR30024">
    <property type="entry name" value="ALIPHATIC SULFONATES-BINDING PROTEIN-RELATED"/>
    <property type="match status" value="1"/>
</dbReference>